<dbReference type="AlphaFoldDB" id="A0A916QMN3"/>
<dbReference type="Pfam" id="PF12019">
    <property type="entry name" value="GspH"/>
    <property type="match status" value="1"/>
</dbReference>
<protein>
    <recommendedName>
        <fullName evidence="2">Type II secretion system protein H</fullName>
    </recommendedName>
    <alternativeName>
        <fullName evidence="10">General secretion pathway protein H</fullName>
    </alternativeName>
</protein>
<reference evidence="14" key="2">
    <citation type="submission" date="2020-09" db="EMBL/GenBank/DDBJ databases">
        <authorList>
            <person name="Sun Q."/>
            <person name="Zhou Y."/>
        </authorList>
    </citation>
    <scope>NUCLEOTIDE SEQUENCE</scope>
    <source>
        <strain evidence="14">CGMCC 1.15425</strain>
    </source>
</reference>
<feature type="domain" description="General secretion pathway GspH" evidence="13">
    <location>
        <begin position="45"/>
        <end position="154"/>
    </location>
</feature>
<sequence length="180" mass="20195">MVLPMQNHGWTLIELLIVLAIITTLTALSLPQADYSSRLTSRQQLQRLADGIRLARSEAILLGKPVRLCGLEAGQTARCADDWNTGFSILAEGDVIFQHRWQFNGRLTWQGFNRQNYLTIDERGMLRYQNGSFTYCPADLDKTKAQQLIINSAGRTRLAIDSDQDGIRETSSGTPITCHQ</sequence>
<comment type="subcellular location">
    <subcellularLocation>
        <location evidence="1">Cell inner membrane</location>
        <topology evidence="1">Single-pass membrane protein</topology>
    </subcellularLocation>
</comment>
<dbReference type="EMBL" id="BMIY01000011">
    <property type="protein sequence ID" value="GFZ81479.1"/>
    <property type="molecule type" value="Genomic_DNA"/>
</dbReference>
<keyword evidence="6 12" id="KW-0812">Transmembrane</keyword>
<dbReference type="GO" id="GO:0005886">
    <property type="term" value="C:plasma membrane"/>
    <property type="evidence" value="ECO:0007669"/>
    <property type="project" value="UniProtKB-SubCell"/>
</dbReference>
<evidence type="ECO:0000256" key="9">
    <source>
        <dbReference type="ARBA" id="ARBA00025772"/>
    </source>
</evidence>
<keyword evidence="5" id="KW-0997">Cell inner membrane</keyword>
<keyword evidence="4" id="KW-0488">Methylation</keyword>
<evidence type="ECO:0000256" key="7">
    <source>
        <dbReference type="ARBA" id="ARBA00022989"/>
    </source>
</evidence>
<evidence type="ECO:0000256" key="4">
    <source>
        <dbReference type="ARBA" id="ARBA00022481"/>
    </source>
</evidence>
<evidence type="ECO:0000256" key="11">
    <source>
        <dbReference type="SAM" id="MobiDB-lite"/>
    </source>
</evidence>
<keyword evidence="7 12" id="KW-1133">Transmembrane helix</keyword>
<proteinExistence type="inferred from homology"/>
<keyword evidence="8 12" id="KW-0472">Membrane</keyword>
<accession>A0A916QMN3</accession>
<keyword evidence="3" id="KW-1003">Cell membrane</keyword>
<evidence type="ECO:0000256" key="8">
    <source>
        <dbReference type="ARBA" id="ARBA00023136"/>
    </source>
</evidence>
<dbReference type="InterPro" id="IPR012902">
    <property type="entry name" value="N_methyl_site"/>
</dbReference>
<dbReference type="Gene3D" id="3.55.40.10">
    <property type="entry name" value="minor pseudopilin epsh domain"/>
    <property type="match status" value="1"/>
</dbReference>
<reference evidence="14" key="1">
    <citation type="journal article" date="2014" name="Int. J. Syst. Evol. Microbiol.">
        <title>Complete genome sequence of Corynebacterium casei LMG S-19264T (=DSM 44701T), isolated from a smear-ripened cheese.</title>
        <authorList>
            <consortium name="US DOE Joint Genome Institute (JGI-PGF)"/>
            <person name="Walter F."/>
            <person name="Albersmeier A."/>
            <person name="Kalinowski J."/>
            <person name="Ruckert C."/>
        </authorList>
    </citation>
    <scope>NUCLEOTIDE SEQUENCE</scope>
    <source>
        <strain evidence="14">CGMCC 1.15425</strain>
    </source>
</reference>
<dbReference type="GO" id="GO:0015627">
    <property type="term" value="C:type II protein secretion system complex"/>
    <property type="evidence" value="ECO:0007669"/>
    <property type="project" value="InterPro"/>
</dbReference>
<evidence type="ECO:0000256" key="12">
    <source>
        <dbReference type="SAM" id="Phobius"/>
    </source>
</evidence>
<evidence type="ECO:0000256" key="10">
    <source>
        <dbReference type="ARBA" id="ARBA00030775"/>
    </source>
</evidence>
<evidence type="ECO:0000256" key="5">
    <source>
        <dbReference type="ARBA" id="ARBA00022519"/>
    </source>
</evidence>
<evidence type="ECO:0000259" key="13">
    <source>
        <dbReference type="Pfam" id="PF12019"/>
    </source>
</evidence>
<evidence type="ECO:0000256" key="6">
    <source>
        <dbReference type="ARBA" id="ARBA00022692"/>
    </source>
</evidence>
<evidence type="ECO:0000256" key="2">
    <source>
        <dbReference type="ARBA" id="ARBA00021549"/>
    </source>
</evidence>
<dbReference type="OrthoDB" id="2313614at2"/>
<evidence type="ECO:0000256" key="3">
    <source>
        <dbReference type="ARBA" id="ARBA00022475"/>
    </source>
</evidence>
<organism evidence="14 15">
    <name type="scientific">Pseudohongiella nitratireducens</name>
    <dbReference type="NCBI Taxonomy" id="1768907"/>
    <lineage>
        <taxon>Bacteria</taxon>
        <taxon>Pseudomonadati</taxon>
        <taxon>Pseudomonadota</taxon>
        <taxon>Gammaproteobacteria</taxon>
        <taxon>Pseudomonadales</taxon>
        <taxon>Pseudohongiellaceae</taxon>
        <taxon>Pseudohongiella</taxon>
    </lineage>
</organism>
<comment type="similarity">
    <text evidence="9">Belongs to the GSP H family.</text>
</comment>
<feature type="compositionally biased region" description="Polar residues" evidence="11">
    <location>
        <begin position="169"/>
        <end position="180"/>
    </location>
</feature>
<dbReference type="SUPFAM" id="SSF54523">
    <property type="entry name" value="Pili subunits"/>
    <property type="match status" value="1"/>
</dbReference>
<feature type="region of interest" description="Disordered" evidence="11">
    <location>
        <begin position="161"/>
        <end position="180"/>
    </location>
</feature>
<name>A0A916QMN3_9GAMM</name>
<comment type="caution">
    <text evidence="14">The sequence shown here is derived from an EMBL/GenBank/DDBJ whole genome shotgun (WGS) entry which is preliminary data.</text>
</comment>
<gene>
    <name evidence="14" type="ORF">GCM10011403_25970</name>
</gene>
<feature type="transmembrane region" description="Helical" evidence="12">
    <location>
        <begin position="12"/>
        <end position="30"/>
    </location>
</feature>
<evidence type="ECO:0000313" key="15">
    <source>
        <dbReference type="Proteomes" id="UP000627715"/>
    </source>
</evidence>
<evidence type="ECO:0000256" key="1">
    <source>
        <dbReference type="ARBA" id="ARBA00004377"/>
    </source>
</evidence>
<dbReference type="InterPro" id="IPR022346">
    <property type="entry name" value="T2SS_GspH"/>
</dbReference>
<dbReference type="Pfam" id="PF07963">
    <property type="entry name" value="N_methyl"/>
    <property type="match status" value="1"/>
</dbReference>
<dbReference type="Proteomes" id="UP000627715">
    <property type="component" value="Unassembled WGS sequence"/>
</dbReference>
<dbReference type="InterPro" id="IPR045584">
    <property type="entry name" value="Pilin-like"/>
</dbReference>
<dbReference type="GO" id="GO:0015628">
    <property type="term" value="P:protein secretion by the type II secretion system"/>
    <property type="evidence" value="ECO:0007669"/>
    <property type="project" value="InterPro"/>
</dbReference>
<keyword evidence="15" id="KW-1185">Reference proteome</keyword>
<dbReference type="NCBIfam" id="TIGR02532">
    <property type="entry name" value="IV_pilin_GFxxxE"/>
    <property type="match status" value="1"/>
</dbReference>
<evidence type="ECO:0000313" key="14">
    <source>
        <dbReference type="EMBL" id="GFZ81479.1"/>
    </source>
</evidence>